<dbReference type="PANTHER" id="PTHR35046">
    <property type="entry name" value="ZINC KNUCKLE (CCHC-TYPE) FAMILY PROTEIN"/>
    <property type="match status" value="1"/>
</dbReference>
<feature type="domain" description="Integrase catalytic" evidence="1">
    <location>
        <begin position="1"/>
        <end position="84"/>
    </location>
</feature>
<name>A0AA38TIM4_9ASTR</name>
<reference evidence="2" key="1">
    <citation type="submission" date="2023-03" db="EMBL/GenBank/DDBJ databases">
        <title>Chromosome-scale reference genome and RAD-based genetic map of yellow starthistle (Centaurea solstitialis) reveal putative structural variation and QTLs associated with invader traits.</title>
        <authorList>
            <person name="Reatini B."/>
            <person name="Cang F.A."/>
            <person name="Jiang Q."/>
            <person name="Mckibben M.T.W."/>
            <person name="Barker M.S."/>
            <person name="Rieseberg L.H."/>
            <person name="Dlugosch K.M."/>
        </authorList>
    </citation>
    <scope>NUCLEOTIDE SEQUENCE</scope>
    <source>
        <strain evidence="2">CAN-66</strain>
        <tissue evidence="2">Leaf</tissue>
    </source>
</reference>
<comment type="caution">
    <text evidence="2">The sequence shown here is derived from an EMBL/GenBank/DDBJ whole genome shotgun (WGS) entry which is preliminary data.</text>
</comment>
<protein>
    <recommendedName>
        <fullName evidence="1">Integrase catalytic domain-containing protein</fullName>
    </recommendedName>
</protein>
<accession>A0AA38TIM4</accession>
<dbReference type="InterPro" id="IPR012337">
    <property type="entry name" value="RNaseH-like_sf"/>
</dbReference>
<dbReference type="PROSITE" id="PS50994">
    <property type="entry name" value="INTEGRASE"/>
    <property type="match status" value="1"/>
</dbReference>
<dbReference type="PANTHER" id="PTHR35046:SF18">
    <property type="entry name" value="RNA-DIRECTED DNA POLYMERASE"/>
    <property type="match status" value="1"/>
</dbReference>
<evidence type="ECO:0000313" key="3">
    <source>
        <dbReference type="Proteomes" id="UP001172457"/>
    </source>
</evidence>
<dbReference type="EMBL" id="JARYMX010000002">
    <property type="protein sequence ID" value="KAJ9561629.1"/>
    <property type="molecule type" value="Genomic_DNA"/>
</dbReference>
<evidence type="ECO:0000313" key="2">
    <source>
        <dbReference type="EMBL" id="KAJ9561629.1"/>
    </source>
</evidence>
<organism evidence="2 3">
    <name type="scientific">Centaurea solstitialis</name>
    <name type="common">yellow star-thistle</name>
    <dbReference type="NCBI Taxonomy" id="347529"/>
    <lineage>
        <taxon>Eukaryota</taxon>
        <taxon>Viridiplantae</taxon>
        <taxon>Streptophyta</taxon>
        <taxon>Embryophyta</taxon>
        <taxon>Tracheophyta</taxon>
        <taxon>Spermatophyta</taxon>
        <taxon>Magnoliopsida</taxon>
        <taxon>eudicotyledons</taxon>
        <taxon>Gunneridae</taxon>
        <taxon>Pentapetalae</taxon>
        <taxon>asterids</taxon>
        <taxon>campanulids</taxon>
        <taxon>Asterales</taxon>
        <taxon>Asteraceae</taxon>
        <taxon>Carduoideae</taxon>
        <taxon>Cardueae</taxon>
        <taxon>Centaureinae</taxon>
        <taxon>Centaurea</taxon>
    </lineage>
</organism>
<dbReference type="SUPFAM" id="SSF53098">
    <property type="entry name" value="Ribonuclease H-like"/>
    <property type="match status" value="1"/>
</dbReference>
<proteinExistence type="predicted"/>
<dbReference type="InterPro" id="IPR036397">
    <property type="entry name" value="RNaseH_sf"/>
</dbReference>
<dbReference type="GO" id="GO:0003676">
    <property type="term" value="F:nucleic acid binding"/>
    <property type="evidence" value="ECO:0007669"/>
    <property type="project" value="InterPro"/>
</dbReference>
<gene>
    <name evidence="2" type="ORF">OSB04_006789</name>
</gene>
<evidence type="ECO:0000259" key="1">
    <source>
        <dbReference type="PROSITE" id="PS50994"/>
    </source>
</evidence>
<dbReference type="GO" id="GO:0015074">
    <property type="term" value="P:DNA integration"/>
    <property type="evidence" value="ECO:0007669"/>
    <property type="project" value="InterPro"/>
</dbReference>
<dbReference type="Proteomes" id="UP001172457">
    <property type="component" value="Chromosome 2"/>
</dbReference>
<dbReference type="AlphaFoldDB" id="A0AA38TIM4"/>
<dbReference type="InterPro" id="IPR001584">
    <property type="entry name" value="Integrase_cat-core"/>
</dbReference>
<keyword evidence="3" id="KW-1185">Reference proteome</keyword>
<sequence>MDFVTKLPKTKKGHDSIWVIGDRLTKSTLFLPIREDFSIDRLAQLYVNKIVMRHGLPVSIISDKDSRFISRFWQSLNKAMGTRV</sequence>
<dbReference type="Gene3D" id="3.30.420.10">
    <property type="entry name" value="Ribonuclease H-like superfamily/Ribonuclease H"/>
    <property type="match status" value="1"/>
</dbReference>